<dbReference type="HOGENOM" id="CLU_2292226_0_0_1"/>
<evidence type="ECO:0000256" key="1">
    <source>
        <dbReference type="SAM" id="SignalP"/>
    </source>
</evidence>
<dbReference type="GeneID" id="13291529"/>
<feature type="chain" id="PRO_5003193566" evidence="1">
    <location>
        <begin position="23"/>
        <end position="101"/>
    </location>
</feature>
<dbReference type="EMBL" id="FP929138">
    <property type="protein sequence ID" value="CBY00636.1"/>
    <property type="molecule type" value="Genomic_DNA"/>
</dbReference>
<name>E5AAE5_LEPMJ</name>
<evidence type="ECO:0000313" key="2">
    <source>
        <dbReference type="EMBL" id="CBY00636.1"/>
    </source>
</evidence>
<dbReference type="AlphaFoldDB" id="E5AAE5"/>
<protein>
    <submittedName>
        <fullName evidence="2">Predicted protein</fullName>
    </submittedName>
</protein>
<keyword evidence="3" id="KW-1185">Reference proteome</keyword>
<evidence type="ECO:0000313" key="3">
    <source>
        <dbReference type="Proteomes" id="UP000002668"/>
    </source>
</evidence>
<keyword evidence="1" id="KW-0732">Signal</keyword>
<sequence>MLCALLLMLMLVLVLVLVLTLCFQPIPRPSYLQKQKHLPVPECWISTKGGMHAYAYYRHAPCPPPTLPPCIRLPLPSHLEFARFSGTQGTVGTAVFPLLVG</sequence>
<accession>E5AAE5</accession>
<dbReference type="RefSeq" id="XP_003844115.1">
    <property type="nucleotide sequence ID" value="XM_003844067.1"/>
</dbReference>
<gene>
    <name evidence="2" type="ORF">LEMA_P017660.1</name>
</gene>
<dbReference type="Proteomes" id="UP000002668">
    <property type="component" value="Genome"/>
</dbReference>
<reference evidence="3" key="1">
    <citation type="journal article" date="2011" name="Nat. Commun.">
        <title>Effector diversification within compartments of the Leptosphaeria maculans genome affected by Repeat-Induced Point mutations.</title>
        <authorList>
            <person name="Rouxel T."/>
            <person name="Grandaubert J."/>
            <person name="Hane J.K."/>
            <person name="Hoede C."/>
            <person name="van de Wouw A.P."/>
            <person name="Couloux A."/>
            <person name="Dominguez V."/>
            <person name="Anthouard V."/>
            <person name="Bally P."/>
            <person name="Bourras S."/>
            <person name="Cozijnsen A.J."/>
            <person name="Ciuffetti L.M."/>
            <person name="Degrave A."/>
            <person name="Dilmaghani A."/>
            <person name="Duret L."/>
            <person name="Fudal I."/>
            <person name="Goodwin S.B."/>
            <person name="Gout L."/>
            <person name="Glaser N."/>
            <person name="Linglin J."/>
            <person name="Kema G.H.J."/>
            <person name="Lapalu N."/>
            <person name="Lawrence C.B."/>
            <person name="May K."/>
            <person name="Meyer M."/>
            <person name="Ollivier B."/>
            <person name="Poulain J."/>
            <person name="Schoch C.L."/>
            <person name="Simon A."/>
            <person name="Spatafora J.W."/>
            <person name="Stachowiak A."/>
            <person name="Turgeon B.G."/>
            <person name="Tyler B.M."/>
            <person name="Vincent D."/>
            <person name="Weissenbach J."/>
            <person name="Amselem J."/>
            <person name="Quesneville H."/>
            <person name="Oliver R.P."/>
            <person name="Wincker P."/>
            <person name="Balesdent M.-H."/>
            <person name="Howlett B.J."/>
        </authorList>
    </citation>
    <scope>NUCLEOTIDE SEQUENCE [LARGE SCALE GENOMIC DNA]</scope>
    <source>
        <strain evidence="3">JN3 / isolate v23.1.3 / race Av1-4-5-6-7-8</strain>
    </source>
</reference>
<proteinExistence type="predicted"/>
<feature type="signal peptide" evidence="1">
    <location>
        <begin position="1"/>
        <end position="22"/>
    </location>
</feature>
<dbReference type="InParanoid" id="E5AAE5"/>
<dbReference type="VEuPathDB" id="FungiDB:LEMA_P017660.1"/>
<organism evidence="3">
    <name type="scientific">Leptosphaeria maculans (strain JN3 / isolate v23.1.3 / race Av1-4-5-6-7-8)</name>
    <name type="common">Blackleg fungus</name>
    <name type="synonym">Phoma lingam</name>
    <dbReference type="NCBI Taxonomy" id="985895"/>
    <lineage>
        <taxon>Eukaryota</taxon>
        <taxon>Fungi</taxon>
        <taxon>Dikarya</taxon>
        <taxon>Ascomycota</taxon>
        <taxon>Pezizomycotina</taxon>
        <taxon>Dothideomycetes</taxon>
        <taxon>Pleosporomycetidae</taxon>
        <taxon>Pleosporales</taxon>
        <taxon>Pleosporineae</taxon>
        <taxon>Leptosphaeriaceae</taxon>
        <taxon>Plenodomus</taxon>
        <taxon>Plenodomus lingam/Leptosphaeria maculans species complex</taxon>
    </lineage>
</organism>